<dbReference type="PANTHER" id="PTHR43918:SF4">
    <property type="entry name" value="CARBOXYLIC ESTER HYDROLASE"/>
    <property type="match status" value="1"/>
</dbReference>
<keyword evidence="4" id="KW-0325">Glycoprotein</keyword>
<dbReference type="Pfam" id="PF00135">
    <property type="entry name" value="COesterase"/>
    <property type="match status" value="1"/>
</dbReference>
<dbReference type="Gene3D" id="3.40.50.1820">
    <property type="entry name" value="alpha/beta hydrolase"/>
    <property type="match status" value="1"/>
</dbReference>
<keyword evidence="2" id="KW-0719">Serine esterase</keyword>
<keyword evidence="3" id="KW-0378">Hydrolase</keyword>
<gene>
    <name evidence="6" type="ORF">TCEB3V08_LOCUS4187</name>
</gene>
<dbReference type="InterPro" id="IPR029058">
    <property type="entry name" value="AB_hydrolase_fold"/>
</dbReference>
<dbReference type="InterPro" id="IPR050654">
    <property type="entry name" value="AChE-related_enzymes"/>
</dbReference>
<evidence type="ECO:0000259" key="5">
    <source>
        <dbReference type="Pfam" id="PF00135"/>
    </source>
</evidence>
<dbReference type="InterPro" id="IPR002018">
    <property type="entry name" value="CarbesteraseB"/>
</dbReference>
<dbReference type="SUPFAM" id="SSF53474">
    <property type="entry name" value="alpha/beta-Hydrolases"/>
    <property type="match status" value="1"/>
</dbReference>
<evidence type="ECO:0000256" key="4">
    <source>
        <dbReference type="ARBA" id="ARBA00023180"/>
    </source>
</evidence>
<dbReference type="EMBL" id="OC317563">
    <property type="protein sequence ID" value="CAD7397686.1"/>
    <property type="molecule type" value="Genomic_DNA"/>
</dbReference>
<reference evidence="6" key="1">
    <citation type="submission" date="2020-11" db="EMBL/GenBank/DDBJ databases">
        <authorList>
            <person name="Tran Van P."/>
        </authorList>
    </citation>
    <scope>NUCLEOTIDE SEQUENCE</scope>
</reference>
<feature type="domain" description="Carboxylesterase type B" evidence="5">
    <location>
        <begin position="586"/>
        <end position="651"/>
    </location>
</feature>
<evidence type="ECO:0000313" key="6">
    <source>
        <dbReference type="EMBL" id="CAD7397686.1"/>
    </source>
</evidence>
<evidence type="ECO:0000256" key="2">
    <source>
        <dbReference type="ARBA" id="ARBA00022487"/>
    </source>
</evidence>
<accession>A0A7R9CJF8</accession>
<protein>
    <recommendedName>
        <fullName evidence="5">Carboxylesterase type B domain-containing protein</fullName>
    </recommendedName>
</protein>
<dbReference type="PANTHER" id="PTHR43918">
    <property type="entry name" value="ACETYLCHOLINESTERASE"/>
    <property type="match status" value="1"/>
</dbReference>
<evidence type="ECO:0000256" key="3">
    <source>
        <dbReference type="ARBA" id="ARBA00022801"/>
    </source>
</evidence>
<dbReference type="GO" id="GO:0052689">
    <property type="term" value="F:carboxylic ester hydrolase activity"/>
    <property type="evidence" value="ECO:0007669"/>
    <property type="project" value="UniProtKB-KW"/>
</dbReference>
<organism evidence="6">
    <name type="scientific">Timema cristinae</name>
    <name type="common">Walking stick</name>
    <dbReference type="NCBI Taxonomy" id="61476"/>
    <lineage>
        <taxon>Eukaryota</taxon>
        <taxon>Metazoa</taxon>
        <taxon>Ecdysozoa</taxon>
        <taxon>Arthropoda</taxon>
        <taxon>Hexapoda</taxon>
        <taxon>Insecta</taxon>
        <taxon>Pterygota</taxon>
        <taxon>Neoptera</taxon>
        <taxon>Polyneoptera</taxon>
        <taxon>Phasmatodea</taxon>
        <taxon>Timematodea</taxon>
        <taxon>Timematoidea</taxon>
        <taxon>Timematidae</taxon>
        <taxon>Timema</taxon>
    </lineage>
</organism>
<dbReference type="AlphaFoldDB" id="A0A7R9CJF8"/>
<evidence type="ECO:0000256" key="1">
    <source>
        <dbReference type="ARBA" id="ARBA00005964"/>
    </source>
</evidence>
<comment type="similarity">
    <text evidence="1">Belongs to the type-B carboxylesterase/lipase family.</text>
</comment>
<name>A0A7R9CJF8_TIMCR</name>
<sequence>MRKGLRGEGYTPTIDEDFVGVGSQVEKAGRGVRVLELKIWGIRFDLKCSRGVRVLELKIWGIRFDLKCSPITSCRRNTKDVMTRLTPLTTFPVVRVVQVRRNYHDCDGSGTPYNLPLPRPPLVTRYGISKLRDMRGSNASGTLFRKNRPRCTRPELNPDLPVMGSLVYCESSTLLRAATEAGAIGTACYGSLDEQAGEIQYYSQGQDKKFGNFWSIASPFQIVWAADYGKIGAQILGIPMKIGLCVSISPSLSFSRTELVWPVSAAYPDKLKYFSSHPPVYEKDTKIFVWNCALHSASDVVFDCCAHAHIGGDGEEGGTASYESVVIQLPVHQPRIRTPDSLSTNNRRLQQNRKSGWCGSKKRGGGIVLREGSLRDWLFRKNKKKSGGEIGCCPYDSTFQEGKGVPGAISLPSRLSLVPSPARNRVVGAIGGEGCIDPNQAERNEYQQFVLTAAPCCVGFGQEVNRGLRWSKSLRLRSGLEFRSGWISYIPTDNVEETENEIGGADNDYCEVRGEEWNTSVAIPQIMKNIQKSLYGTVRFTVPATWCLTVVRIAHIRGGGEEGGTARMRHWPRGIQSDISSPVGPLGLSHPEVSSNNDLKDQRTVLMWVQHNVARFGGDPAQTTIFEEIAGVSSVEYHLISPSTSDENHDDIQTHQYITPRLTTCQGYTPIVDVISSIPESFVSLVQHQLEDPYCGDIIYRLGQLQRAIRQSGSVLSPIAYVDTASARNNNLHRFLDTQHRTVTTFTNFLWKMEASAENILIQQSSATSAVRIRSFNKCRAIATFVCLKKQLAPMRRKSCDWLRVRHVSPVSALRLFFGKRENPRLASMFFCAWSSHLFRGLTIVFQLITDISFLETVRRTMNFRLRYNSPPIYLTSEPYQPSGCHMVSKIVPTLTDRMCHVVSTMDPPVVSLISKPELLRLYSNSSSIVLTRQS</sequence>
<proteinExistence type="inferred from homology"/>